<keyword evidence="1" id="KW-0175">Coiled coil</keyword>
<dbReference type="EMBL" id="WSFT01000034">
    <property type="protein sequence ID" value="MBS4538483.1"/>
    <property type="molecule type" value="Genomic_DNA"/>
</dbReference>
<keyword evidence="3" id="KW-1185">Reference proteome</keyword>
<gene>
    <name evidence="2" type="ORF">GOQ27_08400</name>
</gene>
<protein>
    <submittedName>
        <fullName evidence="2">Uncharacterized protein</fullName>
    </submittedName>
</protein>
<proteinExistence type="predicted"/>
<name>A0A942UTV4_9FIRM</name>
<dbReference type="RefSeq" id="WP_203366410.1">
    <property type="nucleotide sequence ID" value="NZ_WSFT01000034.1"/>
</dbReference>
<feature type="coiled-coil region" evidence="1">
    <location>
        <begin position="21"/>
        <end position="55"/>
    </location>
</feature>
<organism evidence="2 3">
    <name type="scientific">Anaeromonas frigoriresistens</name>
    <dbReference type="NCBI Taxonomy" id="2683708"/>
    <lineage>
        <taxon>Bacteria</taxon>
        <taxon>Bacillati</taxon>
        <taxon>Bacillota</taxon>
        <taxon>Tissierellia</taxon>
        <taxon>Tissierellales</taxon>
        <taxon>Thermohalobacteraceae</taxon>
        <taxon>Anaeromonas</taxon>
    </lineage>
</organism>
<accession>A0A942UTV4</accession>
<dbReference type="AlphaFoldDB" id="A0A942UTV4"/>
<comment type="caution">
    <text evidence="2">The sequence shown here is derived from an EMBL/GenBank/DDBJ whole genome shotgun (WGS) entry which is preliminary data.</text>
</comment>
<sequence length="78" mass="9819">MRKKIWISYLKDNKKQYFSLLQEYRKGLGRIKEIIENAKEETTDWKKVIEIYNRRFYVSYWIKEWNIIEMFLYASVIK</sequence>
<dbReference type="Proteomes" id="UP000724672">
    <property type="component" value="Unassembled WGS sequence"/>
</dbReference>
<reference evidence="2" key="1">
    <citation type="submission" date="2019-12" db="EMBL/GenBank/DDBJ databases">
        <title>Clostridiaceae gen. nov. sp. nov., isolated from sediment in Xinjiang, China.</title>
        <authorList>
            <person name="Zhang R."/>
        </authorList>
    </citation>
    <scope>NUCLEOTIDE SEQUENCE</scope>
    <source>
        <strain evidence="2">D2Q-11</strain>
    </source>
</reference>
<evidence type="ECO:0000313" key="3">
    <source>
        <dbReference type="Proteomes" id="UP000724672"/>
    </source>
</evidence>
<evidence type="ECO:0000256" key="1">
    <source>
        <dbReference type="SAM" id="Coils"/>
    </source>
</evidence>
<evidence type="ECO:0000313" key="2">
    <source>
        <dbReference type="EMBL" id="MBS4538483.1"/>
    </source>
</evidence>